<organism evidence="1 2">
    <name type="scientific">Ancylobacter dichloromethanicus</name>
    <dbReference type="NCBI Taxonomy" id="518825"/>
    <lineage>
        <taxon>Bacteria</taxon>
        <taxon>Pseudomonadati</taxon>
        <taxon>Pseudomonadota</taxon>
        <taxon>Alphaproteobacteria</taxon>
        <taxon>Hyphomicrobiales</taxon>
        <taxon>Xanthobacteraceae</taxon>
        <taxon>Ancylobacter</taxon>
    </lineage>
</organism>
<dbReference type="RefSeq" id="WP_271188754.1">
    <property type="nucleotide sequence ID" value="NZ_BSFJ01000054.1"/>
</dbReference>
<name>A0A9W6N1Y9_9HYPH</name>
<sequence>MVPKAPVIRITLSLDVDTHRHLEAIAAASGTTLKATAAEMLRDLAADDAAAHGEGR</sequence>
<proteinExistence type="predicted"/>
<accession>A0A9W6N1Y9</accession>
<dbReference type="Proteomes" id="UP001143370">
    <property type="component" value="Unassembled WGS sequence"/>
</dbReference>
<reference evidence="1" key="2">
    <citation type="submission" date="2023-01" db="EMBL/GenBank/DDBJ databases">
        <authorList>
            <person name="Sun Q."/>
            <person name="Evtushenko L."/>
        </authorList>
    </citation>
    <scope>NUCLEOTIDE SEQUENCE</scope>
    <source>
        <strain evidence="1">VKM B-2484</strain>
    </source>
</reference>
<protein>
    <submittedName>
        <fullName evidence="1">Uncharacterized protein</fullName>
    </submittedName>
</protein>
<gene>
    <name evidence="1" type="ORF">GCM10017643_48150</name>
</gene>
<comment type="caution">
    <text evidence="1">The sequence shown here is derived from an EMBL/GenBank/DDBJ whole genome shotgun (WGS) entry which is preliminary data.</text>
</comment>
<evidence type="ECO:0000313" key="2">
    <source>
        <dbReference type="Proteomes" id="UP001143370"/>
    </source>
</evidence>
<dbReference type="EMBL" id="BSFJ01000054">
    <property type="protein sequence ID" value="GLK74696.1"/>
    <property type="molecule type" value="Genomic_DNA"/>
</dbReference>
<dbReference type="AlphaFoldDB" id="A0A9W6N1Y9"/>
<keyword evidence="2" id="KW-1185">Reference proteome</keyword>
<evidence type="ECO:0000313" key="1">
    <source>
        <dbReference type="EMBL" id="GLK74696.1"/>
    </source>
</evidence>
<reference evidence="1" key="1">
    <citation type="journal article" date="2014" name="Int. J. Syst. Evol. Microbiol.">
        <title>Complete genome sequence of Corynebacterium casei LMG S-19264T (=DSM 44701T), isolated from a smear-ripened cheese.</title>
        <authorList>
            <consortium name="US DOE Joint Genome Institute (JGI-PGF)"/>
            <person name="Walter F."/>
            <person name="Albersmeier A."/>
            <person name="Kalinowski J."/>
            <person name="Ruckert C."/>
        </authorList>
    </citation>
    <scope>NUCLEOTIDE SEQUENCE</scope>
    <source>
        <strain evidence="1">VKM B-2484</strain>
    </source>
</reference>